<accession>A0A3B1CMW4</accession>
<protein>
    <recommendedName>
        <fullName evidence="2">HEPN AbiU2-like domain-containing protein</fullName>
    </recommendedName>
</protein>
<sequence length="113" mass="13524">MLQGEFWITVNVNFLDIGVMEWRKLFGEPGGKHHWRRALSNPTKFYNDMLQTIEITNTDFEATIQKVKTYRDKFVAHLDNKSVMQIPNIEYEIKSVSYLYDYLSRHEYLRLTS</sequence>
<dbReference type="EMBL" id="UOGE01000105">
    <property type="protein sequence ID" value="VAX25308.1"/>
    <property type="molecule type" value="Genomic_DNA"/>
</dbReference>
<evidence type="ECO:0000313" key="1">
    <source>
        <dbReference type="EMBL" id="VAX25308.1"/>
    </source>
</evidence>
<dbReference type="AlphaFoldDB" id="A0A3B1CMW4"/>
<organism evidence="1">
    <name type="scientific">hydrothermal vent metagenome</name>
    <dbReference type="NCBI Taxonomy" id="652676"/>
    <lineage>
        <taxon>unclassified sequences</taxon>
        <taxon>metagenomes</taxon>
        <taxon>ecological metagenomes</taxon>
    </lineage>
</organism>
<name>A0A3B1CMW4_9ZZZZ</name>
<proteinExistence type="predicted"/>
<evidence type="ECO:0008006" key="2">
    <source>
        <dbReference type="Google" id="ProtNLM"/>
    </source>
</evidence>
<gene>
    <name evidence="1" type="ORF">MNBD_NITROSPINAE02-659</name>
</gene>
<reference evidence="1" key="1">
    <citation type="submission" date="2018-06" db="EMBL/GenBank/DDBJ databases">
        <authorList>
            <person name="Zhirakovskaya E."/>
        </authorList>
    </citation>
    <scope>NUCLEOTIDE SEQUENCE</scope>
</reference>